<evidence type="ECO:0000313" key="4">
    <source>
        <dbReference type="Proteomes" id="UP000371041"/>
    </source>
</evidence>
<dbReference type="PANTHER" id="PTHR43669">
    <property type="entry name" value="5-KETO-D-GLUCONATE 5-REDUCTASE"/>
    <property type="match status" value="1"/>
</dbReference>
<dbReference type="KEGG" id="sace:GIY23_11165"/>
<dbReference type="InterPro" id="IPR002347">
    <property type="entry name" value="SDR_fam"/>
</dbReference>
<dbReference type="AlphaFoldDB" id="A0A5Q3QER6"/>
<dbReference type="SUPFAM" id="SSF51735">
    <property type="entry name" value="NAD(P)-binding Rossmann-fold domains"/>
    <property type="match status" value="1"/>
</dbReference>
<sequence>MTGGYCDDRPVAVVTGANRGVGQAIATILADSGYTVVAMSRQPCPDSRVRHVECHLDDHDSVEKACSALLEEFDRIDAVVANSAVRSLGQVADLPPQDWREAVEVNLCSTFTLIQRTLPLLRCCAGRIAVIGSHAATYFFEGGAAYCTTKAALKALVEVLLLEERPRGVRTTLLNPGGIANLPEDNSTTKLTTQSVAEAVLWVLQSPPDLVVGELEIRPSRLPNMPVTGFDRLKAV</sequence>
<protein>
    <submittedName>
        <fullName evidence="3">SDR family NAD(P)-dependent oxidoreductase</fullName>
    </submittedName>
</protein>
<dbReference type="GO" id="GO:0016491">
    <property type="term" value="F:oxidoreductase activity"/>
    <property type="evidence" value="ECO:0007669"/>
    <property type="project" value="UniProtKB-KW"/>
</dbReference>
<evidence type="ECO:0000256" key="2">
    <source>
        <dbReference type="ARBA" id="ARBA00023002"/>
    </source>
</evidence>
<dbReference type="PRINTS" id="PR00081">
    <property type="entry name" value="GDHRDH"/>
</dbReference>
<dbReference type="EMBL" id="CP045929">
    <property type="protein sequence ID" value="QGK70005.1"/>
    <property type="molecule type" value="Genomic_DNA"/>
</dbReference>
<evidence type="ECO:0000313" key="3">
    <source>
        <dbReference type="EMBL" id="QGK70005.1"/>
    </source>
</evidence>
<keyword evidence="2" id="KW-0560">Oxidoreductase</keyword>
<dbReference type="Pfam" id="PF00106">
    <property type="entry name" value="adh_short"/>
    <property type="match status" value="1"/>
</dbReference>
<comment type="similarity">
    <text evidence="1">Belongs to the short-chain dehydrogenases/reductases (SDR) family.</text>
</comment>
<proteinExistence type="inferred from homology"/>
<dbReference type="Gene3D" id="3.40.50.720">
    <property type="entry name" value="NAD(P)-binding Rossmann-like Domain"/>
    <property type="match status" value="1"/>
</dbReference>
<name>A0A5Q3QER6_9PSEU</name>
<dbReference type="InterPro" id="IPR036291">
    <property type="entry name" value="NAD(P)-bd_dom_sf"/>
</dbReference>
<accession>A0A5Q3QER6</accession>
<evidence type="ECO:0000256" key="1">
    <source>
        <dbReference type="ARBA" id="ARBA00006484"/>
    </source>
</evidence>
<organism evidence="3 4">
    <name type="scientific">Allosaccharopolyspora coralli</name>
    <dbReference type="NCBI Taxonomy" id="2665642"/>
    <lineage>
        <taxon>Bacteria</taxon>
        <taxon>Bacillati</taxon>
        <taxon>Actinomycetota</taxon>
        <taxon>Actinomycetes</taxon>
        <taxon>Pseudonocardiales</taxon>
        <taxon>Pseudonocardiaceae</taxon>
        <taxon>Allosaccharopolyspora</taxon>
    </lineage>
</organism>
<dbReference type="Proteomes" id="UP000371041">
    <property type="component" value="Chromosome"/>
</dbReference>
<gene>
    <name evidence="3" type="ORF">GIY23_11165</name>
</gene>
<keyword evidence="4" id="KW-1185">Reference proteome</keyword>
<dbReference type="PANTHER" id="PTHR43669:SF3">
    <property type="entry name" value="ALCOHOL DEHYDROGENASE, PUTATIVE (AFU_ORTHOLOGUE AFUA_3G03445)-RELATED"/>
    <property type="match status" value="1"/>
</dbReference>
<reference evidence="4" key="1">
    <citation type="submission" date="2019-11" db="EMBL/GenBank/DDBJ databases">
        <title>The complete genome sequence of Saccharopolyspora sp. E2A.</title>
        <authorList>
            <person name="Zhang G."/>
        </authorList>
    </citation>
    <scope>NUCLEOTIDE SEQUENCE [LARGE SCALE GENOMIC DNA]</scope>
    <source>
        <strain evidence="4">E2A</strain>
    </source>
</reference>